<dbReference type="PANTHER" id="PTHR10353:SF36">
    <property type="entry name" value="LP05116P"/>
    <property type="match status" value="1"/>
</dbReference>
<protein>
    <recommendedName>
        <fullName evidence="2">beta-glucosidase</fullName>
        <ecNumber evidence="2">3.2.1.21</ecNumber>
    </recommendedName>
</protein>
<keyword evidence="3 7" id="KW-0378">Hydrolase</keyword>
<dbReference type="SUPFAM" id="SSF51445">
    <property type="entry name" value="(Trans)glycosidases"/>
    <property type="match status" value="1"/>
</dbReference>
<reference evidence="9" key="1">
    <citation type="submission" date="2021-12" db="EMBL/GenBank/DDBJ databases">
        <authorList>
            <person name="King R."/>
        </authorList>
    </citation>
    <scope>NUCLEOTIDE SEQUENCE</scope>
</reference>
<dbReference type="InterPro" id="IPR017853">
    <property type="entry name" value="GH"/>
</dbReference>
<evidence type="ECO:0000256" key="3">
    <source>
        <dbReference type="ARBA" id="ARBA00022801"/>
    </source>
</evidence>
<accession>A0ABN8BCA0</accession>
<evidence type="ECO:0000256" key="7">
    <source>
        <dbReference type="RuleBase" id="RU004468"/>
    </source>
</evidence>
<evidence type="ECO:0000313" key="10">
    <source>
        <dbReference type="Proteomes" id="UP001153292"/>
    </source>
</evidence>
<dbReference type="PANTHER" id="PTHR10353">
    <property type="entry name" value="GLYCOSYL HYDROLASE"/>
    <property type="match status" value="1"/>
</dbReference>
<dbReference type="InterPro" id="IPR033132">
    <property type="entry name" value="GH_1_N_CS"/>
</dbReference>
<gene>
    <name evidence="9" type="ORF">CHILSU_LOCUS8488</name>
</gene>
<keyword evidence="8" id="KW-0732">Signal</keyword>
<proteinExistence type="inferred from homology"/>
<dbReference type="PROSITE" id="PS00572">
    <property type="entry name" value="GLYCOSYL_HYDROL_F1_1"/>
    <property type="match status" value="1"/>
</dbReference>
<dbReference type="EMBL" id="OU963897">
    <property type="protein sequence ID" value="CAH0405135.1"/>
    <property type="molecule type" value="Genomic_DNA"/>
</dbReference>
<feature type="chain" id="PRO_5046689033" description="beta-glucosidase" evidence="8">
    <location>
        <begin position="21"/>
        <end position="501"/>
    </location>
</feature>
<feature type="signal peptide" evidence="8">
    <location>
        <begin position="1"/>
        <end position="20"/>
    </location>
</feature>
<dbReference type="PRINTS" id="PR00131">
    <property type="entry name" value="GLHYDRLASE1"/>
</dbReference>
<dbReference type="Pfam" id="PF00232">
    <property type="entry name" value="Glyco_hydro_1"/>
    <property type="match status" value="1"/>
</dbReference>
<organism evidence="9 10">
    <name type="scientific">Chilo suppressalis</name>
    <name type="common">Asiatic rice borer moth</name>
    <dbReference type="NCBI Taxonomy" id="168631"/>
    <lineage>
        <taxon>Eukaryota</taxon>
        <taxon>Metazoa</taxon>
        <taxon>Ecdysozoa</taxon>
        <taxon>Arthropoda</taxon>
        <taxon>Hexapoda</taxon>
        <taxon>Insecta</taxon>
        <taxon>Pterygota</taxon>
        <taxon>Neoptera</taxon>
        <taxon>Endopterygota</taxon>
        <taxon>Lepidoptera</taxon>
        <taxon>Glossata</taxon>
        <taxon>Ditrysia</taxon>
        <taxon>Pyraloidea</taxon>
        <taxon>Crambidae</taxon>
        <taxon>Crambinae</taxon>
        <taxon>Chilo</taxon>
    </lineage>
</organism>
<feature type="active site" description="Nucleophile" evidence="5">
    <location>
        <position position="402"/>
    </location>
</feature>
<evidence type="ECO:0000256" key="2">
    <source>
        <dbReference type="ARBA" id="ARBA00012744"/>
    </source>
</evidence>
<comment type="similarity">
    <text evidence="1 6">Belongs to the glycosyl hydrolase 1 family.</text>
</comment>
<dbReference type="InterPro" id="IPR001360">
    <property type="entry name" value="Glyco_hydro_1"/>
</dbReference>
<dbReference type="PROSITE" id="PS00653">
    <property type="entry name" value="GLYCOSYL_HYDROL_F1_2"/>
    <property type="match status" value="1"/>
</dbReference>
<keyword evidence="4 7" id="KW-0326">Glycosidase</keyword>
<sequence length="501" mass="58016">MDRPWTVALIFTLLWMQVNCTTGTTSKLCFPSSFMFGVATASYQIEGAWNVSGKGENIWDRYTHTRPERIFDHGTGDVAADSYHQFRQDVRLLKELGVRFYRFSMSWSRILPTGLTNEVNPDGIRYYKELIEELHKNGIEPLVTMYHWDLPQPLQDLGGWTNPVIADYFVDYAKVLLDNFGDRVKFWLTFNEPLSFCHDGYGGSDAPGDRATGMEDYLCGHTVLRAHAAVYRMFQRDYNHRITDLMGITLDMAWIEPASTSAEDKEAAEITRQFFFGWFAHPIFSKQGDYPPVMRKRIDEMSKRQNFTRSRLPHFTKEEVEMLRGACDFLGLNHYTTYLAKRVQRPLSPIPSFDDDMGVQLSQKADWPKSNSTWLKVVPWGLRKTLNWIKGTYGNPPVFITENGISLEPGLRDPRRINYIDGYLRALHAALTKDKCNVYGYTYWSLIDNFEWTRGYSERFGLYEVDYSSKQRVRTARQSAEYYSSVATTKCLPDKVSGYKL</sequence>
<dbReference type="InterPro" id="IPR018120">
    <property type="entry name" value="Glyco_hydro_1_AS"/>
</dbReference>
<dbReference type="Gene3D" id="3.20.20.80">
    <property type="entry name" value="Glycosidases"/>
    <property type="match status" value="1"/>
</dbReference>
<evidence type="ECO:0000256" key="8">
    <source>
        <dbReference type="SAM" id="SignalP"/>
    </source>
</evidence>
<evidence type="ECO:0000256" key="1">
    <source>
        <dbReference type="ARBA" id="ARBA00010838"/>
    </source>
</evidence>
<dbReference type="EC" id="3.2.1.21" evidence="2"/>
<evidence type="ECO:0000256" key="4">
    <source>
        <dbReference type="ARBA" id="ARBA00023295"/>
    </source>
</evidence>
<dbReference type="Proteomes" id="UP001153292">
    <property type="component" value="Chromosome 4"/>
</dbReference>
<evidence type="ECO:0000256" key="6">
    <source>
        <dbReference type="RuleBase" id="RU003690"/>
    </source>
</evidence>
<keyword evidence="10" id="KW-1185">Reference proteome</keyword>
<evidence type="ECO:0000256" key="5">
    <source>
        <dbReference type="PROSITE-ProRule" id="PRU10055"/>
    </source>
</evidence>
<evidence type="ECO:0000313" key="9">
    <source>
        <dbReference type="EMBL" id="CAH0405135.1"/>
    </source>
</evidence>
<name>A0ABN8BCA0_CHISP</name>